<proteinExistence type="predicted"/>
<dbReference type="EMBL" id="MQVX01000001">
    <property type="protein sequence ID" value="PQJ15939.1"/>
    <property type="molecule type" value="Genomic_DNA"/>
</dbReference>
<protein>
    <submittedName>
        <fullName evidence="3">Uncharacterized protein</fullName>
    </submittedName>
</protein>
<dbReference type="Proteomes" id="UP000239366">
    <property type="component" value="Unassembled WGS sequence"/>
</dbReference>
<organism evidence="3 4">
    <name type="scientific">Aureicoccus marinus</name>
    <dbReference type="NCBI Taxonomy" id="754435"/>
    <lineage>
        <taxon>Bacteria</taxon>
        <taxon>Pseudomonadati</taxon>
        <taxon>Bacteroidota</taxon>
        <taxon>Flavobacteriia</taxon>
        <taxon>Flavobacteriales</taxon>
        <taxon>Flavobacteriaceae</taxon>
        <taxon>Aureicoccus</taxon>
    </lineage>
</organism>
<keyword evidence="4" id="KW-1185">Reference proteome</keyword>
<dbReference type="OrthoDB" id="1114031at2"/>
<name>A0A2S7T7N7_9FLAO</name>
<feature type="region of interest" description="Disordered" evidence="1">
    <location>
        <begin position="283"/>
        <end position="336"/>
    </location>
</feature>
<dbReference type="AlphaFoldDB" id="A0A2S7T7N7"/>
<sequence length="401" mass="44181">MKTTKVLFWLLALVFVACETENLEDALNTESTELESTVDAVNLEVAVEESLNVLDDIAMYSSYFHGINDLTFSKDDDQEWRGRSGFFRECSDFSIVKEGNTLTITIVFNGECEDENGNVITGTIVKVESYNEGSSENSLTVTDLAINGYLINGSRSYSHTRSNENGNPEMSGNFDLTVVTEAGTVSKAGSRKVEITEGADTETWVDNVKTITGFSTYTTLDGATFSVEITTPLVKPAACKFIVSGVKTYTTPTGTSTLDFGDGTCDGFALYTNEAGEQMEVVLGKKRRDHDDDDDDDEDDDEDEDEDEDDDEDDEDDSDEDDSDDEDGNDEAGSVRCVLITPCTEKVFEDEGELYVVSEQTDNGLMIWVKNMDDEVIYEEVCQEEGEVSLECSSESDEEGN</sequence>
<feature type="signal peptide" evidence="2">
    <location>
        <begin position="1"/>
        <end position="17"/>
    </location>
</feature>
<dbReference type="InterPro" id="IPR016024">
    <property type="entry name" value="ARM-type_fold"/>
</dbReference>
<gene>
    <name evidence="3" type="ORF">BST99_09570</name>
</gene>
<evidence type="ECO:0000313" key="3">
    <source>
        <dbReference type="EMBL" id="PQJ15939.1"/>
    </source>
</evidence>
<evidence type="ECO:0000256" key="2">
    <source>
        <dbReference type="SAM" id="SignalP"/>
    </source>
</evidence>
<dbReference type="SUPFAM" id="SSF48371">
    <property type="entry name" value="ARM repeat"/>
    <property type="match status" value="1"/>
</dbReference>
<reference evidence="4" key="1">
    <citation type="submission" date="2016-11" db="EMBL/GenBank/DDBJ databases">
        <title>Trade-off between light-utilization and light-protection in marine flavobacteria.</title>
        <authorList>
            <person name="Kumagai Y."/>
            <person name="Yoshizawa S."/>
            <person name="Kogure K."/>
        </authorList>
    </citation>
    <scope>NUCLEOTIDE SEQUENCE [LARGE SCALE GENOMIC DNA]</scope>
    <source>
        <strain evidence="4">SG-18</strain>
    </source>
</reference>
<dbReference type="RefSeq" id="WP_105001607.1">
    <property type="nucleotide sequence ID" value="NZ_MQVX01000001.1"/>
</dbReference>
<keyword evidence="2" id="KW-0732">Signal</keyword>
<feature type="chain" id="PRO_5015491063" evidence="2">
    <location>
        <begin position="18"/>
        <end position="401"/>
    </location>
</feature>
<feature type="compositionally biased region" description="Acidic residues" evidence="1">
    <location>
        <begin position="291"/>
        <end position="330"/>
    </location>
</feature>
<comment type="caution">
    <text evidence="3">The sequence shown here is derived from an EMBL/GenBank/DDBJ whole genome shotgun (WGS) entry which is preliminary data.</text>
</comment>
<dbReference type="PROSITE" id="PS51257">
    <property type="entry name" value="PROKAR_LIPOPROTEIN"/>
    <property type="match status" value="1"/>
</dbReference>
<evidence type="ECO:0000313" key="4">
    <source>
        <dbReference type="Proteomes" id="UP000239366"/>
    </source>
</evidence>
<accession>A0A2S7T7N7</accession>
<evidence type="ECO:0000256" key="1">
    <source>
        <dbReference type="SAM" id="MobiDB-lite"/>
    </source>
</evidence>